<dbReference type="RefSeq" id="WP_073171938.1">
    <property type="nucleotide sequence ID" value="NZ_FQZE01000028.1"/>
</dbReference>
<dbReference type="Proteomes" id="UP000184050">
    <property type="component" value="Unassembled WGS sequence"/>
</dbReference>
<keyword evidence="4" id="KW-0028">Amino-acid biosynthesis</keyword>
<dbReference type="GO" id="GO:0005829">
    <property type="term" value="C:cytosol"/>
    <property type="evidence" value="ECO:0007669"/>
    <property type="project" value="TreeGrafter"/>
</dbReference>
<dbReference type="SUPFAM" id="SSF52218">
    <property type="entry name" value="Flavoproteins"/>
    <property type="match status" value="1"/>
</dbReference>
<dbReference type="SUPFAM" id="SSF52343">
    <property type="entry name" value="Ferredoxin reductase-like, C-terminal NADP-linked domain"/>
    <property type="match status" value="1"/>
</dbReference>
<proteinExistence type="predicted"/>
<dbReference type="OrthoDB" id="9789468at2"/>
<evidence type="ECO:0000256" key="3">
    <source>
        <dbReference type="ARBA" id="ARBA00022643"/>
    </source>
</evidence>
<feature type="domain" description="FAD-binding FR-type" evidence="6">
    <location>
        <begin position="179"/>
        <end position="391"/>
    </location>
</feature>
<dbReference type="SUPFAM" id="SSF63380">
    <property type="entry name" value="Riboflavin synthase domain-like"/>
    <property type="match status" value="1"/>
</dbReference>
<evidence type="ECO:0000259" key="5">
    <source>
        <dbReference type="PROSITE" id="PS50902"/>
    </source>
</evidence>
<dbReference type="InterPro" id="IPR017927">
    <property type="entry name" value="FAD-bd_FR_type"/>
</dbReference>
<dbReference type="InterPro" id="IPR001709">
    <property type="entry name" value="Flavoprot_Pyr_Nucl_cyt_Rdtase"/>
</dbReference>
<dbReference type="GO" id="GO:0050660">
    <property type="term" value="F:flavin adenine dinucleotide binding"/>
    <property type="evidence" value="ECO:0007669"/>
    <property type="project" value="TreeGrafter"/>
</dbReference>
<dbReference type="InterPro" id="IPR023173">
    <property type="entry name" value="NADPH_Cyt_P450_Rdtase_alpha"/>
</dbReference>
<reference evidence="7 8" key="1">
    <citation type="submission" date="2016-11" db="EMBL/GenBank/DDBJ databases">
        <authorList>
            <person name="Jaros S."/>
            <person name="Januszkiewicz K."/>
            <person name="Wedrychowicz H."/>
        </authorList>
    </citation>
    <scope>NUCLEOTIDE SEQUENCE [LARGE SCALE GENOMIC DNA]</scope>
    <source>
        <strain evidence="7 8">DSM 27063</strain>
    </source>
</reference>
<evidence type="ECO:0000256" key="2">
    <source>
        <dbReference type="ARBA" id="ARBA00022630"/>
    </source>
</evidence>
<dbReference type="Pfam" id="PF00258">
    <property type="entry name" value="Flavodoxin_1"/>
    <property type="match status" value="1"/>
</dbReference>
<dbReference type="PRINTS" id="PR00369">
    <property type="entry name" value="FLAVODOXIN"/>
</dbReference>
<dbReference type="GO" id="GO:0019344">
    <property type="term" value="P:cysteine biosynthetic process"/>
    <property type="evidence" value="ECO:0007669"/>
    <property type="project" value="UniProtKB-KW"/>
</dbReference>
<dbReference type="PROSITE" id="PS51384">
    <property type="entry name" value="FAD_FR"/>
    <property type="match status" value="1"/>
</dbReference>
<accession>A0A1M6LW67</accession>
<dbReference type="InterPro" id="IPR029039">
    <property type="entry name" value="Flavoprotein-like_sf"/>
</dbReference>
<gene>
    <name evidence="7" type="ORF">SAMN05444280_12856</name>
</gene>
<dbReference type="InterPro" id="IPR039261">
    <property type="entry name" value="FNR_nucleotide-bd"/>
</dbReference>
<keyword evidence="4" id="KW-0198">Cysteine biosynthesis</keyword>
<evidence type="ECO:0000313" key="7">
    <source>
        <dbReference type="EMBL" id="SHJ75454.1"/>
    </source>
</evidence>
<dbReference type="Pfam" id="PF00175">
    <property type="entry name" value="NAD_binding_1"/>
    <property type="match status" value="1"/>
</dbReference>
<organism evidence="7 8">
    <name type="scientific">Tangfeifania diversioriginum</name>
    <dbReference type="NCBI Taxonomy" id="1168035"/>
    <lineage>
        <taxon>Bacteria</taxon>
        <taxon>Pseudomonadati</taxon>
        <taxon>Bacteroidota</taxon>
        <taxon>Bacteroidia</taxon>
        <taxon>Marinilabiliales</taxon>
        <taxon>Prolixibacteraceae</taxon>
        <taxon>Tangfeifania</taxon>
    </lineage>
</organism>
<dbReference type="Gene3D" id="1.20.990.10">
    <property type="entry name" value="NADPH-cytochrome p450 Reductase, Chain A, domain 3"/>
    <property type="match status" value="1"/>
</dbReference>
<dbReference type="STRING" id="1168035.SAMN05444280_12856"/>
<keyword evidence="8" id="KW-1185">Reference proteome</keyword>
<dbReference type="InterPro" id="IPR001433">
    <property type="entry name" value="OxRdtase_FAD/NAD-bd"/>
</dbReference>
<name>A0A1M6LW67_9BACT</name>
<dbReference type="PROSITE" id="PS50902">
    <property type="entry name" value="FLAVODOXIN_LIKE"/>
    <property type="match status" value="1"/>
</dbReference>
<dbReference type="PRINTS" id="PR00371">
    <property type="entry name" value="FPNCR"/>
</dbReference>
<dbReference type="GO" id="GO:0010181">
    <property type="term" value="F:FMN binding"/>
    <property type="evidence" value="ECO:0007669"/>
    <property type="project" value="InterPro"/>
</dbReference>
<dbReference type="EMBL" id="FQZE01000028">
    <property type="protein sequence ID" value="SHJ75454.1"/>
    <property type="molecule type" value="Genomic_DNA"/>
</dbReference>
<evidence type="ECO:0000259" key="6">
    <source>
        <dbReference type="PROSITE" id="PS51384"/>
    </source>
</evidence>
<evidence type="ECO:0000256" key="4">
    <source>
        <dbReference type="ARBA" id="ARBA00023192"/>
    </source>
</evidence>
<feature type="domain" description="Flavodoxin-like" evidence="5">
    <location>
        <begin position="15"/>
        <end position="153"/>
    </location>
</feature>
<dbReference type="PANTHER" id="PTHR19384:SF128">
    <property type="entry name" value="NADPH OXIDOREDUCTASE A"/>
    <property type="match status" value="1"/>
</dbReference>
<keyword evidence="3" id="KW-0288">FMN</keyword>
<dbReference type="Gene3D" id="3.40.50.80">
    <property type="entry name" value="Nucleotide-binding domain of ferredoxin-NADP reductase (FNR) module"/>
    <property type="match status" value="1"/>
</dbReference>
<dbReference type="PANTHER" id="PTHR19384">
    <property type="entry name" value="NITRIC OXIDE SYNTHASE-RELATED"/>
    <property type="match status" value="1"/>
</dbReference>
<dbReference type="Gene3D" id="2.40.30.10">
    <property type="entry name" value="Translation factors"/>
    <property type="match status" value="1"/>
</dbReference>
<dbReference type="InterPro" id="IPR017938">
    <property type="entry name" value="Riboflavin_synthase-like_b-brl"/>
</dbReference>
<evidence type="ECO:0000256" key="1">
    <source>
        <dbReference type="ARBA" id="ARBA00001917"/>
    </source>
</evidence>
<dbReference type="InterPro" id="IPR001094">
    <property type="entry name" value="Flavdoxin-like"/>
</dbReference>
<sequence>MFWKWNKKSVKEDELLILFGTRSGNSKMVAKQAEQFYRKNGVKATCVNMSKYNAEKLPEVKKLLAVVSTHGEGEPPEQAQKFFLKMTEKGIGNLSQLKYSVCALGDSGYEQFCKAGKDLDERLSRMGATPVLPRMDCDVEFSQNAAQWVRESFKVFSSKNGHQKIVEGAVNFQKESKNRPQFSAIITEKRKLTADSAQSPVYHISLKVESKGFSYKAGDSIEILPRNPEWLANKILEQVQPSSTESNSGPYSDLKLFLLEKTEITRLNAGTVKRYQKIAKLEQLEKLLNNQTALTEYLAQSNLLDLLLDFPCSITAKQFMAIPPKLTPRIYSIASGPQLNPGTIDLTVKTIRYQFKNLPHEGSGSVFINEDLHPGSPLEFSLEKNPEFRLPKDFKTPVIMIGVGTGIAPFRAFLQERSAHAVQNGTWLIWGAKKQASDSLYKEELEAFKNNRTLEQLDTVFSKDNNPRKYVQDILTENRKKLVKWLEKGAHIYVCGSIAMGKGVKSCLNQLLEGSGFTSVEELQKESKYHADIY</sequence>
<comment type="cofactor">
    <cofactor evidence="1">
        <name>FMN</name>
        <dbReference type="ChEBI" id="CHEBI:58210"/>
    </cofactor>
</comment>
<evidence type="ECO:0000313" key="8">
    <source>
        <dbReference type="Proteomes" id="UP000184050"/>
    </source>
</evidence>
<dbReference type="GO" id="GO:0016491">
    <property type="term" value="F:oxidoreductase activity"/>
    <property type="evidence" value="ECO:0007669"/>
    <property type="project" value="InterPro"/>
</dbReference>
<dbReference type="AlphaFoldDB" id="A0A1M6LW67"/>
<protein>
    <submittedName>
        <fullName evidence="7">Sulfite reductase (NADPH) flavoprotein alpha-component</fullName>
    </submittedName>
</protein>
<keyword evidence="2" id="KW-0285">Flavoprotein</keyword>
<dbReference type="InterPro" id="IPR008254">
    <property type="entry name" value="Flavodoxin/NO_synth"/>
</dbReference>
<dbReference type="Gene3D" id="3.40.50.360">
    <property type="match status" value="1"/>
</dbReference>